<evidence type="ECO:0000313" key="2">
    <source>
        <dbReference type="Proteomes" id="UP001151760"/>
    </source>
</evidence>
<name>A0ABQ5I5I2_9ASTR</name>
<reference evidence="1" key="2">
    <citation type="submission" date="2022-01" db="EMBL/GenBank/DDBJ databases">
        <authorList>
            <person name="Yamashiro T."/>
            <person name="Shiraishi A."/>
            <person name="Satake H."/>
            <person name="Nakayama K."/>
        </authorList>
    </citation>
    <scope>NUCLEOTIDE SEQUENCE</scope>
</reference>
<gene>
    <name evidence="1" type="ORF">Tco_1090852</name>
</gene>
<organism evidence="1 2">
    <name type="scientific">Tanacetum coccineum</name>
    <dbReference type="NCBI Taxonomy" id="301880"/>
    <lineage>
        <taxon>Eukaryota</taxon>
        <taxon>Viridiplantae</taxon>
        <taxon>Streptophyta</taxon>
        <taxon>Embryophyta</taxon>
        <taxon>Tracheophyta</taxon>
        <taxon>Spermatophyta</taxon>
        <taxon>Magnoliopsida</taxon>
        <taxon>eudicotyledons</taxon>
        <taxon>Gunneridae</taxon>
        <taxon>Pentapetalae</taxon>
        <taxon>asterids</taxon>
        <taxon>campanulids</taxon>
        <taxon>Asterales</taxon>
        <taxon>Asteraceae</taxon>
        <taxon>Asteroideae</taxon>
        <taxon>Anthemideae</taxon>
        <taxon>Anthemidinae</taxon>
        <taxon>Tanacetum</taxon>
    </lineage>
</organism>
<evidence type="ECO:0000313" key="1">
    <source>
        <dbReference type="EMBL" id="GJT95334.1"/>
    </source>
</evidence>
<dbReference type="EMBL" id="BQNB010020379">
    <property type="protein sequence ID" value="GJT95334.1"/>
    <property type="molecule type" value="Genomic_DNA"/>
</dbReference>
<comment type="caution">
    <text evidence="1">The sequence shown here is derived from an EMBL/GenBank/DDBJ whole genome shotgun (WGS) entry which is preliminary data.</text>
</comment>
<reference evidence="1" key="1">
    <citation type="journal article" date="2022" name="Int. J. Mol. Sci.">
        <title>Draft Genome of Tanacetum Coccineum: Genomic Comparison of Closely Related Tanacetum-Family Plants.</title>
        <authorList>
            <person name="Yamashiro T."/>
            <person name="Shiraishi A."/>
            <person name="Nakayama K."/>
            <person name="Satake H."/>
        </authorList>
    </citation>
    <scope>NUCLEOTIDE SEQUENCE</scope>
</reference>
<keyword evidence="2" id="KW-1185">Reference proteome</keyword>
<protein>
    <submittedName>
        <fullName evidence="1">Uncharacterized protein</fullName>
    </submittedName>
</protein>
<sequence>MAFMVNLSNTIVPETQEQDVDMLDQNVANVMAISATNTNSPIDVHVDVKQRVGATTAQMDRIWVDLVRKEIKTLLDIIDSAEN</sequence>
<proteinExistence type="predicted"/>
<dbReference type="Proteomes" id="UP001151760">
    <property type="component" value="Unassembled WGS sequence"/>
</dbReference>
<accession>A0ABQ5I5I2</accession>